<dbReference type="RefSeq" id="WP_341428606.1">
    <property type="nucleotide sequence ID" value="NZ_JBBUTG010000026.1"/>
</dbReference>
<keyword evidence="4" id="KW-1185">Reference proteome</keyword>
<dbReference type="Pfam" id="PF08708">
    <property type="entry name" value="PriCT_1"/>
    <property type="match status" value="1"/>
</dbReference>
<gene>
    <name evidence="3" type="ORF">AACH06_25410</name>
</gene>
<dbReference type="Proteomes" id="UP001371218">
    <property type="component" value="Unassembled WGS sequence"/>
</dbReference>
<evidence type="ECO:0000313" key="4">
    <source>
        <dbReference type="Proteomes" id="UP001371218"/>
    </source>
</evidence>
<dbReference type="InterPro" id="IPR004322">
    <property type="entry name" value="Plasmid_replicase_bac"/>
</dbReference>
<name>A0ABU9BW29_9BURK</name>
<dbReference type="InterPro" id="IPR014820">
    <property type="entry name" value="PriCT_1"/>
</dbReference>
<dbReference type="EMBL" id="JBBUTG010000026">
    <property type="protein sequence ID" value="MEK8034178.1"/>
    <property type="molecule type" value="Genomic_DNA"/>
</dbReference>
<protein>
    <submittedName>
        <fullName evidence="3">Replication initiation protein</fullName>
    </submittedName>
</protein>
<reference evidence="3 4" key="1">
    <citation type="submission" date="2024-04" db="EMBL/GenBank/DDBJ databases">
        <title>Novel species of the genus Ideonella isolated from streams.</title>
        <authorList>
            <person name="Lu H."/>
        </authorList>
    </citation>
    <scope>NUCLEOTIDE SEQUENCE [LARGE SCALE GENOMIC DNA]</scope>
    <source>
        <strain evidence="3 4">DXS29W</strain>
    </source>
</reference>
<comment type="caution">
    <text evidence="3">The sequence shown here is derived from an EMBL/GenBank/DDBJ whole genome shotgun (WGS) entry which is preliminary data.</text>
</comment>
<feature type="region of interest" description="Disordered" evidence="1">
    <location>
        <begin position="366"/>
        <end position="393"/>
    </location>
</feature>
<evidence type="ECO:0000256" key="1">
    <source>
        <dbReference type="SAM" id="MobiDB-lite"/>
    </source>
</evidence>
<proteinExistence type="predicted"/>
<organism evidence="3 4">
    <name type="scientific">Ideonella lacteola</name>
    <dbReference type="NCBI Taxonomy" id="2984193"/>
    <lineage>
        <taxon>Bacteria</taxon>
        <taxon>Pseudomonadati</taxon>
        <taxon>Pseudomonadota</taxon>
        <taxon>Betaproteobacteria</taxon>
        <taxon>Burkholderiales</taxon>
        <taxon>Sphaerotilaceae</taxon>
        <taxon>Ideonella</taxon>
    </lineage>
</organism>
<evidence type="ECO:0000259" key="2">
    <source>
        <dbReference type="Pfam" id="PF08708"/>
    </source>
</evidence>
<accession>A0ABU9BW29</accession>
<sequence>MNEAPYLARCSSDKTATLVRPREYAVNHPYMQVNRPGMVSWLIFDLDHSNAQIWDDAGLPAPNLIVRNRQSGNSHLYYAIEPVCTSDRARARPIEYMKAIYLAMAVGLRADVNYSSGPVAKTPGHPWWQTTELHAKVFSLGELAEYVELPAPGAERSGGVAKNHSPNSRHCHLFEVVRRYAYSAVEKARAQGSYEHFVAQIEAYGLNSMARVLKAACSSQGDLPWSSIKATARSVARWTWDRYHGVGGVHRGVMQLDDALPLAERQRQAAQRTHSLRAKATESRIRAACSNLQAQGRPLVQAVVAKVAGVSRQTVAAYRHVLEEKLATPAASIAKLVRAVAAAATSGQEQARAARQVKHAVHQVAAAPGEVAKPAERGPLGGLAPPNLPEPST</sequence>
<feature type="domain" description="Primase C-terminal 1" evidence="2">
    <location>
        <begin position="168"/>
        <end position="241"/>
    </location>
</feature>
<dbReference type="Gene3D" id="1.10.340.50">
    <property type="match status" value="1"/>
</dbReference>
<evidence type="ECO:0000313" key="3">
    <source>
        <dbReference type="EMBL" id="MEK8034178.1"/>
    </source>
</evidence>
<dbReference type="Pfam" id="PF03090">
    <property type="entry name" value="Replicase"/>
    <property type="match status" value="1"/>
</dbReference>